<feature type="region of interest" description="Disordered" evidence="3">
    <location>
        <begin position="664"/>
        <end position="684"/>
    </location>
</feature>
<dbReference type="Pfam" id="PF01166">
    <property type="entry name" value="TSC22"/>
    <property type="match status" value="1"/>
</dbReference>
<evidence type="ECO:0000256" key="3">
    <source>
        <dbReference type="SAM" id="MobiDB-lite"/>
    </source>
</evidence>
<feature type="compositionally biased region" description="Polar residues" evidence="3">
    <location>
        <begin position="18"/>
        <end position="28"/>
    </location>
</feature>
<dbReference type="Gene3D" id="1.20.5.490">
    <property type="entry name" value="Single helix bin"/>
    <property type="match status" value="1"/>
</dbReference>
<name>A0A0F8AHU3_LARCR</name>
<dbReference type="InterPro" id="IPR000580">
    <property type="entry name" value="TSC22/Bun"/>
</dbReference>
<feature type="compositionally biased region" description="Acidic residues" evidence="3">
    <location>
        <begin position="29"/>
        <end position="38"/>
    </location>
</feature>
<proteinExistence type="inferred from homology"/>
<dbReference type="PROSITE" id="PS01289">
    <property type="entry name" value="TSC22"/>
    <property type="match status" value="1"/>
</dbReference>
<dbReference type="SUPFAM" id="SSF58026">
    <property type="entry name" value="Delta-sleep-inducing peptide immunoreactive peptide"/>
    <property type="match status" value="1"/>
</dbReference>
<organism evidence="4">
    <name type="scientific">Larimichthys crocea</name>
    <name type="common">Large yellow croaker</name>
    <name type="synonym">Pseudosciaena crocea</name>
    <dbReference type="NCBI Taxonomy" id="215358"/>
    <lineage>
        <taxon>Eukaryota</taxon>
        <taxon>Metazoa</taxon>
        <taxon>Chordata</taxon>
        <taxon>Craniata</taxon>
        <taxon>Vertebrata</taxon>
        <taxon>Euteleostomi</taxon>
        <taxon>Actinopterygii</taxon>
        <taxon>Neopterygii</taxon>
        <taxon>Teleostei</taxon>
        <taxon>Neoteleostei</taxon>
        <taxon>Acanthomorphata</taxon>
        <taxon>Eupercaria</taxon>
        <taxon>Sciaenidae</taxon>
        <taxon>Larimichthys</taxon>
    </lineage>
</organism>
<evidence type="ECO:0000256" key="2">
    <source>
        <dbReference type="SAM" id="Coils"/>
    </source>
</evidence>
<reference evidence="4" key="1">
    <citation type="journal article" date="2015" name="PLoS Genet.">
        <title>Genome Sequencing of the Perciform Fish Larimichthys crocea Provides Insights into Molecular and Genetic Mechanisms of Stress Adaptation.</title>
        <authorList>
            <person name="Ao J."/>
            <person name="Mu Y."/>
            <person name="Xiang L.X."/>
            <person name="Fan D."/>
            <person name="Feng M."/>
            <person name="Zhang S."/>
            <person name="Shi Q."/>
            <person name="Zhu L.Y."/>
            <person name="Li T."/>
            <person name="Ding Y."/>
            <person name="Nie L."/>
            <person name="Li Q."/>
            <person name="Dong W.R."/>
            <person name="Jiang L."/>
            <person name="Sun B."/>
            <person name="Zhang X."/>
            <person name="Li M."/>
            <person name="Zhang H.Q."/>
            <person name="Xie S."/>
            <person name="Zhu Y."/>
            <person name="Jiang X."/>
            <person name="Wang X."/>
            <person name="Mu P."/>
            <person name="Chen W."/>
            <person name="Yue Z."/>
            <person name="Wang Z."/>
            <person name="Wang J."/>
            <person name="Shao J.Z."/>
            <person name="Chen X."/>
        </authorList>
    </citation>
    <scope>NUCLEOTIDE SEQUENCE [LARGE SCALE GENOMIC DNA]</scope>
    <source>
        <strain evidence="4">SSNF</strain>
        <tissue evidence="4">Blood</tissue>
    </source>
</reference>
<feature type="coiled-coil region" evidence="2">
    <location>
        <begin position="596"/>
        <end position="623"/>
    </location>
</feature>
<evidence type="ECO:0000313" key="4">
    <source>
        <dbReference type="EMBL" id="KKF17260.1"/>
    </source>
</evidence>
<accession>A0A0F8AHU3</accession>
<dbReference type="AlphaFoldDB" id="A0A0F8AHU3"/>
<dbReference type="FunFam" id="1.20.5.490:FF:000002">
    <property type="entry name" value="TSC22 domain family, member 1"/>
    <property type="match status" value="1"/>
</dbReference>
<feature type="region of interest" description="Disordered" evidence="3">
    <location>
        <begin position="18"/>
        <end position="94"/>
    </location>
</feature>
<keyword evidence="2" id="KW-0175">Coiled coil</keyword>
<evidence type="ECO:0000256" key="1">
    <source>
        <dbReference type="ARBA" id="ARBA00007908"/>
    </source>
</evidence>
<gene>
    <name evidence="4" type="ORF">EH28_05359</name>
</gene>
<protein>
    <submittedName>
        <fullName evidence="4">TSC22 domain family protein 2</fullName>
    </submittedName>
</protein>
<sequence length="684" mass="71247">MSKMPAKKKSCFQITSVTQAQVAASSITDDTESLDDPDESRTEDVSSEIFDVSRADMGVCERSSSEETLNNIGESQEGQPPNTGPVNGGLSYKSFGTGRVTPHNLGGSVPVPATAQPFVSNSATHPSTVTSSVPAATVSTSVAPTPPVSTSCSSRFRVIKLDHGTGEPFRRGRWTCTEFYERDSDSNVNRTVDSIKPTVVLDHSIDRDSGLGATINSVVTSSAFSAQALENTTDSGYSAAAAGHPAHPHPSEPLHQGYSVAPQIGSGASAFQPTGYTTIASQQPQPAQVNMQPVAPQTFLSNSLNGVHQGAMQQKSPIMPPATQAQQFAYSPHPTGLSAGQPDYRQQHFGSSTQNLPMSALPVGPPTSQIPSPLITSAGPGAQGLGGEAGSTQGPLLQVGNAPAMATVLPGSGQQQHVSQTQPSGGIGIALAPSVTTTASHSGVQNAPATVPSTTNTPPIGALVPLQGAHGGATTGLPSGFNIQAEDSRQKSDALPQPSAGVVPGKDGVKPFIGEGLNLPTPAVNSLFGIHITMNVDDDRNPSTAFYQAFRPSRLRGSKPVNDSASGASVVAIDNKIEQAMDLVKSHLMYAVREEVEVLKEHIKELYERNSVLERENAVLKSLANSEQLGQLTNQLTSQLSQGSSTSPPLQQQQQHPLVINNNTPLAHQEGSQSVPHQPNITSA</sequence>
<comment type="similarity">
    <text evidence="1">Belongs to the TSC-22/Dip/Bun family.</text>
</comment>
<dbReference type="PANTHER" id="PTHR46894:SF1">
    <property type="entry name" value="TSC22 DOMAIN FAMILY PROTEIN 2"/>
    <property type="match status" value="1"/>
</dbReference>
<dbReference type="eggNOG" id="KOG4797">
    <property type="taxonomic scope" value="Eukaryota"/>
</dbReference>
<feature type="compositionally biased region" description="Polar residues" evidence="3">
    <location>
        <begin position="66"/>
        <end position="85"/>
    </location>
</feature>
<dbReference type="InterPro" id="IPR053049">
    <property type="entry name" value="TSC22_domain_protein_2"/>
</dbReference>
<dbReference type="InterPro" id="IPR047862">
    <property type="entry name" value="TSC22/BUN_CS"/>
</dbReference>
<dbReference type="PANTHER" id="PTHR46894">
    <property type="entry name" value="TSC22 DOMAIN FAMILY PROTEIN 2"/>
    <property type="match status" value="1"/>
</dbReference>
<dbReference type="EMBL" id="KQ042238">
    <property type="protein sequence ID" value="KKF17260.1"/>
    <property type="molecule type" value="Genomic_DNA"/>
</dbReference>
<dbReference type="GO" id="GO:0006357">
    <property type="term" value="P:regulation of transcription by RNA polymerase II"/>
    <property type="evidence" value="ECO:0007669"/>
    <property type="project" value="InterPro"/>
</dbReference>